<evidence type="ECO:0000313" key="3">
    <source>
        <dbReference type="Proteomes" id="UP001519654"/>
    </source>
</evidence>
<gene>
    <name evidence="2" type="ORF">KOI35_46900</name>
</gene>
<dbReference type="Proteomes" id="UP001519654">
    <property type="component" value="Unassembled WGS sequence"/>
</dbReference>
<dbReference type="Gene3D" id="3.30.2010.10">
    <property type="entry name" value="Metalloproteases ('zincins'), catalytic domain"/>
    <property type="match status" value="1"/>
</dbReference>
<dbReference type="EMBL" id="JAHKKG010000034">
    <property type="protein sequence ID" value="MBU2671051.1"/>
    <property type="molecule type" value="Genomic_DNA"/>
</dbReference>
<protein>
    <submittedName>
        <fullName evidence="2">SprT-like domain-containing protein</fullName>
    </submittedName>
</protein>
<feature type="domain" description="SprT-like" evidence="1">
    <location>
        <begin position="15"/>
        <end position="82"/>
    </location>
</feature>
<reference evidence="2 3" key="1">
    <citation type="submission" date="2021-06" db="EMBL/GenBank/DDBJ databases">
        <title>Actinoplanes lichenicola sp. nov., and Actinoplanes ovalisporus sp. nov., isolated from lichen in Thailand.</title>
        <authorList>
            <person name="Saeng-In P."/>
            <person name="Kanchanasin P."/>
            <person name="Yuki M."/>
            <person name="Kudo T."/>
            <person name="Ohkuma M."/>
            <person name="Phongsopitanun W."/>
            <person name="Tanasupawat S."/>
        </authorList>
    </citation>
    <scope>NUCLEOTIDE SEQUENCE [LARGE SCALE GENOMIC DNA]</scope>
    <source>
        <strain evidence="2 3">NBRC 110975</strain>
    </source>
</reference>
<evidence type="ECO:0000259" key="1">
    <source>
        <dbReference type="Pfam" id="PF10263"/>
    </source>
</evidence>
<dbReference type="InterPro" id="IPR006640">
    <property type="entry name" value="SprT-like_domain"/>
</dbReference>
<name>A0ABS5Z5S7_9ACTN</name>
<comment type="caution">
    <text evidence="2">The sequence shown here is derived from an EMBL/GenBank/DDBJ whole genome shotgun (WGS) entry which is preliminary data.</text>
</comment>
<sequence length="216" mass="23927">MAQHRLSGWTLVFDNAKTRAGACRSDRREIALSRHLMALYSPGQVTETVLHEIAHALAGPRHGHDQRWRTIARRIGCSGQRCMPADAPRVDGAWVGTCPAGHRTTTHRRPVRVRSCPECSPRFDVTARYTWTHRDGPAAMDPRYDRELARLLTPRPRPAVTSVAAVGDRVRVIGGGKYAGLTGTVEKRGRSRYQVRTREGLLNVPFAAAQPVTASH</sequence>
<organism evidence="2 3">
    <name type="scientific">Paractinoplanes bogorensis</name>
    <dbReference type="NCBI Taxonomy" id="1610840"/>
    <lineage>
        <taxon>Bacteria</taxon>
        <taxon>Bacillati</taxon>
        <taxon>Actinomycetota</taxon>
        <taxon>Actinomycetes</taxon>
        <taxon>Micromonosporales</taxon>
        <taxon>Micromonosporaceae</taxon>
        <taxon>Paractinoplanes</taxon>
    </lineage>
</organism>
<dbReference type="Pfam" id="PF10263">
    <property type="entry name" value="SprT-like"/>
    <property type="match status" value="1"/>
</dbReference>
<proteinExistence type="predicted"/>
<accession>A0ABS5Z5S7</accession>
<evidence type="ECO:0000313" key="2">
    <source>
        <dbReference type="EMBL" id="MBU2671051.1"/>
    </source>
</evidence>
<keyword evidence="3" id="KW-1185">Reference proteome</keyword>